<feature type="compositionally biased region" description="Low complexity" evidence="1">
    <location>
        <begin position="39"/>
        <end position="50"/>
    </location>
</feature>
<feature type="region of interest" description="Disordered" evidence="1">
    <location>
        <begin position="26"/>
        <end position="53"/>
    </location>
</feature>
<sequence length="224" mass="23576">MTRRSRRAVLVAGAATLAGIAGCQTLAPGSTDDTTTKPSGSTETATTGTEFDPSVLSASATVAQQPTADAPPTIELALENTGDREVPVRPADHNGYPMEGVLAWPSDDPYFVWIPPESEHVSLSEHPDSRRDGCWRLSEGAEPAVADIRQHRTIVPGESFAVTHEVFFHGSPDGCFSAGEYSVDATFAAAETDEDGPVFTATYTLTIADDGTFSMTADGPGRDS</sequence>
<feature type="domain" description="DUF8130" evidence="2">
    <location>
        <begin position="6"/>
        <end position="90"/>
    </location>
</feature>
<comment type="caution">
    <text evidence="3">The sequence shown here is derived from an EMBL/GenBank/DDBJ whole genome shotgun (WGS) entry which is preliminary data.</text>
</comment>
<dbReference type="OrthoDB" id="387059at2157"/>
<dbReference type="PROSITE" id="PS51257">
    <property type="entry name" value="PROKAR_LIPOPROTEIN"/>
    <property type="match status" value="1"/>
</dbReference>
<gene>
    <name evidence="3" type="ORF">GRX66_15175</name>
</gene>
<accession>A0A6B0SWP5</accession>
<keyword evidence="4" id="KW-1185">Reference proteome</keyword>
<organism evidence="3 4">
    <name type="scientific">Halobacterium bonnevillei</name>
    <dbReference type="NCBI Taxonomy" id="2692200"/>
    <lineage>
        <taxon>Archaea</taxon>
        <taxon>Methanobacteriati</taxon>
        <taxon>Methanobacteriota</taxon>
        <taxon>Stenosarchaea group</taxon>
        <taxon>Halobacteria</taxon>
        <taxon>Halobacteriales</taxon>
        <taxon>Halobacteriaceae</taxon>
        <taxon>Halobacterium</taxon>
    </lineage>
</organism>
<evidence type="ECO:0000313" key="3">
    <source>
        <dbReference type="EMBL" id="MXR21879.1"/>
    </source>
</evidence>
<dbReference type="Pfam" id="PF26451">
    <property type="entry name" value="DUF8130"/>
    <property type="match status" value="1"/>
</dbReference>
<dbReference type="AlphaFoldDB" id="A0A6B0SWP5"/>
<dbReference type="RefSeq" id="WP_159527307.1">
    <property type="nucleotide sequence ID" value="NZ_WUUU01000163.1"/>
</dbReference>
<evidence type="ECO:0000256" key="1">
    <source>
        <dbReference type="SAM" id="MobiDB-lite"/>
    </source>
</evidence>
<dbReference type="EMBL" id="WUUU01000163">
    <property type="protein sequence ID" value="MXR21879.1"/>
    <property type="molecule type" value="Genomic_DNA"/>
</dbReference>
<proteinExistence type="predicted"/>
<reference evidence="3 4" key="1">
    <citation type="submission" date="2019-12" db="EMBL/GenBank/DDBJ databases">
        <title>Isolation and characterization of three novel carbon monoxide-oxidizing members of Halobacteria from salione crusts and soils.</title>
        <authorList>
            <person name="Myers M.R."/>
            <person name="King G.M."/>
        </authorList>
    </citation>
    <scope>NUCLEOTIDE SEQUENCE [LARGE SCALE GENOMIC DNA]</scope>
    <source>
        <strain evidence="3 4">PCN9</strain>
    </source>
</reference>
<evidence type="ECO:0000259" key="2">
    <source>
        <dbReference type="Pfam" id="PF26451"/>
    </source>
</evidence>
<name>A0A6B0SWP5_9EURY</name>
<dbReference type="InterPro" id="IPR058443">
    <property type="entry name" value="DUF8130"/>
</dbReference>
<dbReference type="Proteomes" id="UP000471521">
    <property type="component" value="Unassembled WGS sequence"/>
</dbReference>
<protein>
    <recommendedName>
        <fullName evidence="2">DUF8130 domain-containing protein</fullName>
    </recommendedName>
</protein>
<feature type="compositionally biased region" description="Polar residues" evidence="1">
    <location>
        <begin position="27"/>
        <end position="38"/>
    </location>
</feature>
<evidence type="ECO:0000313" key="4">
    <source>
        <dbReference type="Proteomes" id="UP000471521"/>
    </source>
</evidence>